<feature type="region of interest" description="Disordered" evidence="1">
    <location>
        <begin position="48"/>
        <end position="68"/>
    </location>
</feature>
<sequence>MRLSGPPHGPKVSQHTVNHSEDSSQECSRTRFKRQCGSAERLGDFDEHLDDFSDAVPGERPDAHRQRRSVDLARRRRLDQSFCSPCLLLRHDRANIQLSCEIT</sequence>
<feature type="region of interest" description="Disordered" evidence="1">
    <location>
        <begin position="1"/>
        <end position="30"/>
    </location>
</feature>
<accession>A0A183G1A9</accession>
<organism evidence="3 4">
    <name type="scientific">Heligmosomoides polygyrus</name>
    <name type="common">Parasitic roundworm</name>
    <dbReference type="NCBI Taxonomy" id="6339"/>
    <lineage>
        <taxon>Eukaryota</taxon>
        <taxon>Metazoa</taxon>
        <taxon>Ecdysozoa</taxon>
        <taxon>Nematoda</taxon>
        <taxon>Chromadorea</taxon>
        <taxon>Rhabditida</taxon>
        <taxon>Rhabditina</taxon>
        <taxon>Rhabditomorpha</taxon>
        <taxon>Strongyloidea</taxon>
        <taxon>Heligmosomidae</taxon>
        <taxon>Heligmosomoides</taxon>
    </lineage>
</organism>
<evidence type="ECO:0000313" key="3">
    <source>
        <dbReference type="Proteomes" id="UP000050761"/>
    </source>
</evidence>
<accession>A0A3P8ACZ1</accession>
<evidence type="ECO:0000256" key="1">
    <source>
        <dbReference type="SAM" id="MobiDB-lite"/>
    </source>
</evidence>
<reference evidence="4" key="2">
    <citation type="submission" date="2019-09" db="UniProtKB">
        <authorList>
            <consortium name="WormBaseParasite"/>
        </authorList>
    </citation>
    <scope>IDENTIFICATION</scope>
</reference>
<name>A0A183G1A9_HELPZ</name>
<gene>
    <name evidence="2" type="ORF">HPBE_LOCUS14961</name>
</gene>
<protein>
    <submittedName>
        <fullName evidence="2 4">Uncharacterized protein</fullName>
    </submittedName>
</protein>
<dbReference type="Proteomes" id="UP000050761">
    <property type="component" value="Unassembled WGS sequence"/>
</dbReference>
<evidence type="ECO:0000313" key="2">
    <source>
        <dbReference type="EMBL" id="VDP01370.1"/>
    </source>
</evidence>
<feature type="compositionally biased region" description="Basic and acidic residues" evidence="1">
    <location>
        <begin position="57"/>
        <end position="68"/>
    </location>
</feature>
<keyword evidence="3" id="KW-1185">Reference proteome</keyword>
<dbReference type="EMBL" id="UZAH01028626">
    <property type="protein sequence ID" value="VDP01370.1"/>
    <property type="molecule type" value="Genomic_DNA"/>
</dbReference>
<evidence type="ECO:0000313" key="4">
    <source>
        <dbReference type="WBParaSite" id="HPBE_0001496001-mRNA-1"/>
    </source>
</evidence>
<proteinExistence type="predicted"/>
<dbReference type="WBParaSite" id="HPBE_0001496001-mRNA-1">
    <property type="protein sequence ID" value="HPBE_0001496001-mRNA-1"/>
    <property type="gene ID" value="HPBE_0001496001"/>
</dbReference>
<reference evidence="2 3" key="1">
    <citation type="submission" date="2018-11" db="EMBL/GenBank/DDBJ databases">
        <authorList>
            <consortium name="Pathogen Informatics"/>
        </authorList>
    </citation>
    <scope>NUCLEOTIDE SEQUENCE [LARGE SCALE GENOMIC DNA]</scope>
</reference>
<dbReference type="AlphaFoldDB" id="A0A183G1A9"/>